<gene>
    <name evidence="1" type="ORF">METZ01_LOCUS156198</name>
</gene>
<protein>
    <submittedName>
        <fullName evidence="1">Uncharacterized protein</fullName>
    </submittedName>
</protein>
<sequence length="52" mass="6046">MLEDEKELNRLLETETNGIPDQHLDGLMVKIEQLLGRIMVNQNKLMLLQDLV</sequence>
<accession>A0A382APN7</accession>
<dbReference type="AlphaFoldDB" id="A0A382APN7"/>
<reference evidence="1" key="1">
    <citation type="submission" date="2018-05" db="EMBL/GenBank/DDBJ databases">
        <authorList>
            <person name="Lanie J.A."/>
            <person name="Ng W.-L."/>
            <person name="Kazmierczak K.M."/>
            <person name="Andrzejewski T.M."/>
            <person name="Davidsen T.M."/>
            <person name="Wayne K.J."/>
            <person name="Tettelin H."/>
            <person name="Glass J.I."/>
            <person name="Rusch D."/>
            <person name="Podicherti R."/>
            <person name="Tsui H.-C.T."/>
            <person name="Winkler M.E."/>
        </authorList>
    </citation>
    <scope>NUCLEOTIDE SEQUENCE</scope>
</reference>
<organism evidence="1">
    <name type="scientific">marine metagenome</name>
    <dbReference type="NCBI Taxonomy" id="408172"/>
    <lineage>
        <taxon>unclassified sequences</taxon>
        <taxon>metagenomes</taxon>
        <taxon>ecological metagenomes</taxon>
    </lineage>
</organism>
<proteinExistence type="predicted"/>
<evidence type="ECO:0000313" key="1">
    <source>
        <dbReference type="EMBL" id="SVB03344.1"/>
    </source>
</evidence>
<name>A0A382APN7_9ZZZZ</name>
<dbReference type="EMBL" id="UINC01026246">
    <property type="protein sequence ID" value="SVB03344.1"/>
    <property type="molecule type" value="Genomic_DNA"/>
</dbReference>